<accession>A0ABU6X1I9</accession>
<sequence length="388" mass="44869">MKKKRRREVVQEEEGWRKGRKKRTGPAGLGAVVIVTVAEYRERSRVVREKPKRDRDELRDLLHRSRFIAVVLSPCVSSPLATTDHPRRELLNRDDAMVVVGDRGAPLSLPLRYAPPPPPFMEKALSSSPLSHHRGNELNTYFRCAIAIDDLLLEVLREQKNKGHKEDRAFSVEAYRKVVEEINEKFSLSINKAKSNPKLRQIRGKPLRHLDILRDIYEKDIAPENRSETVKEKLQRWSKEKDININDIDEMQVNNEIHLESCNTFEYESESVPATPSTQVPSANSSVTNTSSSKGKKRKASDVNPSELKEISTAMKEIAHAIVNTRPRVRQTSELFDAIRSLDVQDHKLFEAVDWLAEHRTFIDVFFRCTEELRLRWLYNKLGWFNDN</sequence>
<reference evidence="2 3" key="1">
    <citation type="journal article" date="2023" name="Plants (Basel)">
        <title>Bridging the Gap: Combining Genomics and Transcriptomics Approaches to Understand Stylosanthes scabra, an Orphan Legume from the Brazilian Caatinga.</title>
        <authorList>
            <person name="Ferreira-Neto J.R.C."/>
            <person name="da Silva M.D."/>
            <person name="Binneck E."/>
            <person name="de Melo N.F."/>
            <person name="da Silva R.H."/>
            <person name="de Melo A.L.T.M."/>
            <person name="Pandolfi V."/>
            <person name="Bustamante F.O."/>
            <person name="Brasileiro-Vidal A.C."/>
            <person name="Benko-Iseppon A.M."/>
        </authorList>
    </citation>
    <scope>NUCLEOTIDE SEQUENCE [LARGE SCALE GENOMIC DNA]</scope>
    <source>
        <tissue evidence="2">Leaves</tissue>
    </source>
</reference>
<dbReference type="Proteomes" id="UP001341840">
    <property type="component" value="Unassembled WGS sequence"/>
</dbReference>
<protein>
    <submittedName>
        <fullName evidence="2">Uncharacterized protein</fullName>
    </submittedName>
</protein>
<feature type="compositionally biased region" description="Basic and acidic residues" evidence="1">
    <location>
        <begin position="8"/>
        <end position="17"/>
    </location>
</feature>
<feature type="region of interest" description="Disordered" evidence="1">
    <location>
        <begin position="268"/>
        <end position="306"/>
    </location>
</feature>
<feature type="compositionally biased region" description="Polar residues" evidence="1">
    <location>
        <begin position="268"/>
        <end position="281"/>
    </location>
</feature>
<dbReference type="PANTHER" id="PTHR46929:SF4">
    <property type="entry name" value="MYB_SANT-LIKE DOMAIN-CONTAINING PROTEIN"/>
    <property type="match status" value="1"/>
</dbReference>
<comment type="caution">
    <text evidence="2">The sequence shown here is derived from an EMBL/GenBank/DDBJ whole genome shotgun (WGS) entry which is preliminary data.</text>
</comment>
<evidence type="ECO:0000313" key="2">
    <source>
        <dbReference type="EMBL" id="MED6191822.1"/>
    </source>
</evidence>
<gene>
    <name evidence="2" type="ORF">PIB30_004033</name>
</gene>
<dbReference type="EMBL" id="JASCZI010211456">
    <property type="protein sequence ID" value="MED6191822.1"/>
    <property type="molecule type" value="Genomic_DNA"/>
</dbReference>
<keyword evidence="3" id="KW-1185">Reference proteome</keyword>
<proteinExistence type="predicted"/>
<evidence type="ECO:0000313" key="3">
    <source>
        <dbReference type="Proteomes" id="UP001341840"/>
    </source>
</evidence>
<name>A0ABU6X1I9_9FABA</name>
<dbReference type="PANTHER" id="PTHR46929">
    <property type="entry name" value="EXPRESSED PROTEIN"/>
    <property type="match status" value="1"/>
</dbReference>
<organism evidence="2 3">
    <name type="scientific">Stylosanthes scabra</name>
    <dbReference type="NCBI Taxonomy" id="79078"/>
    <lineage>
        <taxon>Eukaryota</taxon>
        <taxon>Viridiplantae</taxon>
        <taxon>Streptophyta</taxon>
        <taxon>Embryophyta</taxon>
        <taxon>Tracheophyta</taxon>
        <taxon>Spermatophyta</taxon>
        <taxon>Magnoliopsida</taxon>
        <taxon>eudicotyledons</taxon>
        <taxon>Gunneridae</taxon>
        <taxon>Pentapetalae</taxon>
        <taxon>rosids</taxon>
        <taxon>fabids</taxon>
        <taxon>Fabales</taxon>
        <taxon>Fabaceae</taxon>
        <taxon>Papilionoideae</taxon>
        <taxon>50 kb inversion clade</taxon>
        <taxon>dalbergioids sensu lato</taxon>
        <taxon>Dalbergieae</taxon>
        <taxon>Pterocarpus clade</taxon>
        <taxon>Stylosanthes</taxon>
    </lineage>
</organism>
<evidence type="ECO:0000256" key="1">
    <source>
        <dbReference type="SAM" id="MobiDB-lite"/>
    </source>
</evidence>
<feature type="region of interest" description="Disordered" evidence="1">
    <location>
        <begin position="1"/>
        <end position="25"/>
    </location>
</feature>
<feature type="compositionally biased region" description="Low complexity" evidence="1">
    <location>
        <begin position="282"/>
        <end position="293"/>
    </location>
</feature>